<organism evidence="1">
    <name type="scientific">Trypanosoma vivax (strain Y486)</name>
    <dbReference type="NCBI Taxonomy" id="1055687"/>
    <lineage>
        <taxon>Eukaryota</taxon>
        <taxon>Discoba</taxon>
        <taxon>Euglenozoa</taxon>
        <taxon>Kinetoplastea</taxon>
        <taxon>Metakinetoplastina</taxon>
        <taxon>Trypanosomatida</taxon>
        <taxon>Trypanosomatidae</taxon>
        <taxon>Trypanosoma</taxon>
        <taxon>Duttonella</taxon>
    </lineage>
</organism>
<sequence length="375" mass="42768">MLQECWPRRAISEVLLLKQLRRSSIQLAEFVDGAVITQDLEETATFVDFMEEPEIYIEEEGERNRLLSGRDAAEYRSLEPVWNWLSTRGVRTLRDWILSTRQQPDPVTDGVTAELWETAETALNETLASIMKREESDRLNAIGGTIVEMSVLLYRSLRNNDAVSSIVDRLRWITSGTGEDNPASAMRHFAIGGGRIKATKLLSNRRVPHRESFEPDVLLIRKAENYPLINCLVYFKNCDEAGGKEKEKSDEKVGDALKGTVVLVKIVNEHSKRQRIGLTKSLHDALEKQFENWESRSNELRWEIIYILTEGASEVWKGVNQCDFAAEIAETTRNTNGRPMADGGGHVAPWAGKLQYYYARIDRVAKNEIVRKIWD</sequence>
<protein>
    <recommendedName>
        <fullName evidence="2">Retrotransposon hot spot (RHS) protein</fullName>
    </recommendedName>
</protein>
<reference evidence="1" key="1">
    <citation type="journal article" date="2012" name="Proc. Natl. Acad. Sci. U.S.A.">
        <title>Antigenic diversity is generated by distinct evolutionary mechanisms in African trypanosome species.</title>
        <authorList>
            <person name="Jackson A.P."/>
            <person name="Berry A."/>
            <person name="Aslett M."/>
            <person name="Allison H.C."/>
            <person name="Burton P."/>
            <person name="Vavrova-Anderson J."/>
            <person name="Brown R."/>
            <person name="Browne H."/>
            <person name="Corton N."/>
            <person name="Hauser H."/>
            <person name="Gamble J."/>
            <person name="Gilderthorp R."/>
            <person name="Marcello L."/>
            <person name="McQuillan J."/>
            <person name="Otto T.D."/>
            <person name="Quail M.A."/>
            <person name="Sanders M.J."/>
            <person name="van Tonder A."/>
            <person name="Ginger M.L."/>
            <person name="Field M.C."/>
            <person name="Barry J.D."/>
            <person name="Hertz-Fowler C."/>
            <person name="Berriman M."/>
        </authorList>
    </citation>
    <scope>NUCLEOTIDE SEQUENCE</scope>
    <source>
        <strain evidence="1">Y486</strain>
    </source>
</reference>
<evidence type="ECO:0000313" key="1">
    <source>
        <dbReference type="EMBL" id="CCC53580.1"/>
    </source>
</evidence>
<proteinExistence type="predicted"/>
<evidence type="ECO:0008006" key="2">
    <source>
        <dbReference type="Google" id="ProtNLM"/>
    </source>
</evidence>
<dbReference type="EMBL" id="HE573027">
    <property type="protein sequence ID" value="CCC53580.1"/>
    <property type="molecule type" value="Genomic_DNA"/>
</dbReference>
<gene>
    <name evidence="1" type="ORF">TVY486_1110640</name>
</gene>
<name>G0UCM0_TRYVY</name>
<accession>G0UCM0</accession>
<dbReference type="AlphaFoldDB" id="G0UCM0"/>